<name>A0A4Y2JGR8_ARAVE</name>
<comment type="caution">
    <text evidence="1">The sequence shown here is derived from an EMBL/GenBank/DDBJ whole genome shotgun (WGS) entry which is preliminary data.</text>
</comment>
<dbReference type="AlphaFoldDB" id="A0A4Y2JGR8"/>
<reference evidence="1 2" key="1">
    <citation type="journal article" date="2019" name="Sci. Rep.">
        <title>Orb-weaving spider Araneus ventricosus genome elucidates the spidroin gene catalogue.</title>
        <authorList>
            <person name="Kono N."/>
            <person name="Nakamura H."/>
            <person name="Ohtoshi R."/>
            <person name="Moran D.A.P."/>
            <person name="Shinohara A."/>
            <person name="Yoshida Y."/>
            <person name="Fujiwara M."/>
            <person name="Mori M."/>
            <person name="Tomita M."/>
            <person name="Arakawa K."/>
        </authorList>
    </citation>
    <scope>NUCLEOTIDE SEQUENCE [LARGE SCALE GENOMIC DNA]</scope>
</reference>
<keyword evidence="2" id="KW-1185">Reference proteome</keyword>
<protein>
    <submittedName>
        <fullName evidence="1">Uncharacterized protein</fullName>
    </submittedName>
</protein>
<sequence>MLEKSVISWKCSGSISWTSYMYLPETKSIANVQHNCDLRRKCSAKVSESAITNIHDLREVHVQCLTVITTLQAVHRFCGILALEIGSTQLQRALEKFTIQY</sequence>
<evidence type="ECO:0000313" key="1">
    <source>
        <dbReference type="EMBL" id="GBM88492.1"/>
    </source>
</evidence>
<organism evidence="1 2">
    <name type="scientific">Araneus ventricosus</name>
    <name type="common">Orbweaver spider</name>
    <name type="synonym">Epeira ventricosa</name>
    <dbReference type="NCBI Taxonomy" id="182803"/>
    <lineage>
        <taxon>Eukaryota</taxon>
        <taxon>Metazoa</taxon>
        <taxon>Ecdysozoa</taxon>
        <taxon>Arthropoda</taxon>
        <taxon>Chelicerata</taxon>
        <taxon>Arachnida</taxon>
        <taxon>Araneae</taxon>
        <taxon>Araneomorphae</taxon>
        <taxon>Entelegynae</taxon>
        <taxon>Araneoidea</taxon>
        <taxon>Araneidae</taxon>
        <taxon>Araneus</taxon>
    </lineage>
</organism>
<proteinExistence type="predicted"/>
<accession>A0A4Y2JGR8</accession>
<dbReference type="Proteomes" id="UP000499080">
    <property type="component" value="Unassembled WGS sequence"/>
</dbReference>
<dbReference type="EMBL" id="BGPR01003468">
    <property type="protein sequence ID" value="GBM88492.1"/>
    <property type="molecule type" value="Genomic_DNA"/>
</dbReference>
<gene>
    <name evidence="1" type="ORF">AVEN_269366_1</name>
</gene>
<evidence type="ECO:0000313" key="2">
    <source>
        <dbReference type="Proteomes" id="UP000499080"/>
    </source>
</evidence>